<feature type="active site" description="Electrophile" evidence="9">
    <location>
        <position position="95"/>
    </location>
</feature>
<evidence type="ECO:0000256" key="2">
    <source>
        <dbReference type="ARBA" id="ARBA00007422"/>
    </source>
</evidence>
<comment type="subunit">
    <text evidence="9 10">Homodimer.</text>
</comment>
<dbReference type="GO" id="GO:0005829">
    <property type="term" value="C:cytosol"/>
    <property type="evidence" value="ECO:0007669"/>
    <property type="project" value="TreeGrafter"/>
</dbReference>
<comment type="pathway">
    <text evidence="1 9 10">Carbohydrate degradation; glycolysis; D-glyceraldehyde 3-phosphate from glycerone phosphate: step 1/1.</text>
</comment>
<evidence type="ECO:0000256" key="3">
    <source>
        <dbReference type="ARBA" id="ARBA00011940"/>
    </source>
</evidence>
<evidence type="ECO:0000313" key="11">
    <source>
        <dbReference type="EMBL" id="RUS53851.1"/>
    </source>
</evidence>
<comment type="catalytic activity">
    <reaction evidence="9 10">
        <text>D-glyceraldehyde 3-phosphate = dihydroxyacetone phosphate</text>
        <dbReference type="Rhea" id="RHEA:18585"/>
        <dbReference type="ChEBI" id="CHEBI:57642"/>
        <dbReference type="ChEBI" id="CHEBI:59776"/>
        <dbReference type="EC" id="5.3.1.1"/>
    </reaction>
</comment>
<comment type="similarity">
    <text evidence="2 9 10">Belongs to the triosephosphate isomerase family.</text>
</comment>
<dbReference type="EMBL" id="JTFC01000033">
    <property type="protein sequence ID" value="RUS53851.1"/>
    <property type="molecule type" value="Genomic_DNA"/>
</dbReference>
<evidence type="ECO:0000256" key="1">
    <source>
        <dbReference type="ARBA" id="ARBA00004680"/>
    </source>
</evidence>
<feature type="binding site" evidence="9">
    <location>
        <position position="173"/>
    </location>
    <ligand>
        <name>substrate</name>
    </ligand>
</feature>
<dbReference type="CDD" id="cd00311">
    <property type="entry name" value="TIM"/>
    <property type="match status" value="1"/>
</dbReference>
<evidence type="ECO:0000256" key="8">
    <source>
        <dbReference type="ARBA" id="ARBA00023235"/>
    </source>
</evidence>
<keyword evidence="5 9" id="KW-0312">Gluconeogenesis</keyword>
<dbReference type="GO" id="GO:0004807">
    <property type="term" value="F:triose-phosphate isomerase activity"/>
    <property type="evidence" value="ECO:0007669"/>
    <property type="project" value="UniProtKB-UniRule"/>
</dbReference>
<dbReference type="InterPro" id="IPR022896">
    <property type="entry name" value="TrioseP_Isoase_bac/euk"/>
</dbReference>
<evidence type="ECO:0000256" key="4">
    <source>
        <dbReference type="ARBA" id="ARBA00019397"/>
    </source>
</evidence>
<keyword evidence="7 9" id="KW-0324">Glycolysis</keyword>
<dbReference type="HAMAP" id="MF_00147_B">
    <property type="entry name" value="TIM_B"/>
    <property type="match status" value="1"/>
</dbReference>
<dbReference type="SUPFAM" id="SSF51351">
    <property type="entry name" value="Triosephosphate isomerase (TIM)"/>
    <property type="match status" value="1"/>
</dbReference>
<dbReference type="GO" id="GO:0006094">
    <property type="term" value="P:gluconeogenesis"/>
    <property type="evidence" value="ECO:0007669"/>
    <property type="project" value="UniProtKB-UniRule"/>
</dbReference>
<dbReference type="AlphaFoldDB" id="A0A433RRP1"/>
<dbReference type="GO" id="GO:0006096">
    <property type="term" value="P:glycolytic process"/>
    <property type="evidence" value="ECO:0007669"/>
    <property type="project" value="UniProtKB-UniRule"/>
</dbReference>
<dbReference type="UniPathway" id="UPA00138"/>
<dbReference type="PANTHER" id="PTHR21139">
    <property type="entry name" value="TRIOSEPHOSPHATE ISOMERASE"/>
    <property type="match status" value="1"/>
</dbReference>
<reference evidence="11 12" key="1">
    <citation type="submission" date="2014-11" db="EMBL/GenBank/DDBJ databases">
        <title>Genome sequence and analysis of novel Kurthia sp.</title>
        <authorList>
            <person name="Lawson J.N."/>
            <person name="Gonzalez J.E."/>
            <person name="Rinauldi L."/>
            <person name="Xuan Z."/>
            <person name="Firman A."/>
            <person name="Shaddox L."/>
            <person name="Trudeau A."/>
            <person name="Shah S."/>
            <person name="Reiman D."/>
        </authorList>
    </citation>
    <scope>NUCLEOTIDE SEQUENCE [LARGE SCALE GENOMIC DNA]</scope>
    <source>
        <strain evidence="11 12">3B1D</strain>
    </source>
</reference>
<dbReference type="InterPro" id="IPR000652">
    <property type="entry name" value="Triosephosphate_isomerase"/>
</dbReference>
<accession>A0A433RRP1</accession>
<dbReference type="InterPro" id="IPR013785">
    <property type="entry name" value="Aldolase_TIM"/>
</dbReference>
<dbReference type="UniPathway" id="UPA00109">
    <property type="reaction ID" value="UER00189"/>
</dbReference>
<keyword evidence="12" id="KW-1185">Reference proteome</keyword>
<name>A0A433RRP1_9BACL</name>
<evidence type="ECO:0000256" key="10">
    <source>
        <dbReference type="RuleBase" id="RU363013"/>
    </source>
</evidence>
<dbReference type="FunFam" id="3.20.20.70:FF:000016">
    <property type="entry name" value="Triosephosphate isomerase"/>
    <property type="match status" value="1"/>
</dbReference>
<evidence type="ECO:0000256" key="6">
    <source>
        <dbReference type="ARBA" id="ARBA00022490"/>
    </source>
</evidence>
<dbReference type="GO" id="GO:0046166">
    <property type="term" value="P:glyceraldehyde-3-phosphate biosynthetic process"/>
    <property type="evidence" value="ECO:0007669"/>
    <property type="project" value="TreeGrafter"/>
</dbReference>
<evidence type="ECO:0000313" key="12">
    <source>
        <dbReference type="Proteomes" id="UP000288623"/>
    </source>
</evidence>
<sequence>MRKPIIAGNWKMYKTLSEAVDFVEQVKSQVPANDKVEAVVCAPALFLPTLVEAAKGTDLAIGAQNMHFETEGAFTGEISPTQLADIHVQYVVLGHSERREYFNETDEAVNKKAHAAFAHNLVPIICVGETLEEREAGQTVSKVSSQVKAAIKDLSSEQVAQAVIAYEPIWAIGTGKTATAADANEVCGEVRHAIAEEIGAEVAEKTRIQYGGSVKPANVEELLSMEHIDGALVGGASLEVDSYLKLLEAGANA</sequence>
<dbReference type="RefSeq" id="WP_126991279.1">
    <property type="nucleotide sequence ID" value="NZ_JTFC01000033.1"/>
</dbReference>
<dbReference type="PROSITE" id="PS51440">
    <property type="entry name" value="TIM_2"/>
    <property type="match status" value="1"/>
</dbReference>
<dbReference type="PROSITE" id="PS00171">
    <property type="entry name" value="TIM_1"/>
    <property type="match status" value="1"/>
</dbReference>
<keyword evidence="8 9" id="KW-0413">Isomerase</keyword>
<keyword evidence="6 9" id="KW-0963">Cytoplasm</keyword>
<evidence type="ECO:0000256" key="5">
    <source>
        <dbReference type="ARBA" id="ARBA00022432"/>
    </source>
</evidence>
<dbReference type="InterPro" id="IPR020861">
    <property type="entry name" value="Triosephosphate_isomerase_AS"/>
</dbReference>
<dbReference type="OrthoDB" id="9809429at2"/>
<dbReference type="PANTHER" id="PTHR21139:SF42">
    <property type="entry name" value="TRIOSEPHOSPHATE ISOMERASE"/>
    <property type="match status" value="1"/>
</dbReference>
<dbReference type="InterPro" id="IPR035990">
    <property type="entry name" value="TIM_sf"/>
</dbReference>
<comment type="subcellular location">
    <subcellularLocation>
        <location evidence="9 10">Cytoplasm</location>
    </subcellularLocation>
</comment>
<comment type="caution">
    <text evidence="11">The sequence shown here is derived from an EMBL/GenBank/DDBJ whole genome shotgun (WGS) entry which is preliminary data.</text>
</comment>
<dbReference type="NCBIfam" id="TIGR00419">
    <property type="entry name" value="tim"/>
    <property type="match status" value="1"/>
</dbReference>
<organism evidence="11 12">
    <name type="scientific">Candidatus Kurthia intestinigallinarum</name>
    <dbReference type="NCBI Taxonomy" id="1562256"/>
    <lineage>
        <taxon>Bacteria</taxon>
        <taxon>Bacillati</taxon>
        <taxon>Bacillota</taxon>
        <taxon>Bacilli</taxon>
        <taxon>Bacillales</taxon>
        <taxon>Caryophanaceae</taxon>
        <taxon>Kurthia</taxon>
    </lineage>
</organism>
<feature type="binding site" evidence="9">
    <location>
        <begin position="234"/>
        <end position="235"/>
    </location>
    <ligand>
        <name>substrate</name>
    </ligand>
</feature>
<dbReference type="Pfam" id="PF00121">
    <property type="entry name" value="TIM"/>
    <property type="match status" value="1"/>
</dbReference>
<evidence type="ECO:0000256" key="9">
    <source>
        <dbReference type="HAMAP-Rule" id="MF_00147"/>
    </source>
</evidence>
<gene>
    <name evidence="9 11" type="primary">tpiA</name>
    <name evidence="11" type="ORF">QI30_14230</name>
</gene>
<proteinExistence type="inferred from homology"/>
<feature type="binding site" evidence="9">
    <location>
        <begin position="9"/>
        <end position="11"/>
    </location>
    <ligand>
        <name>substrate</name>
    </ligand>
</feature>
<comment type="function">
    <text evidence="9">Involved in the gluconeogenesis. Catalyzes stereospecifically the conversion of dihydroxyacetone phosphate (DHAP) to D-glyceraldehyde-3-phosphate (G3P).</text>
</comment>
<feature type="binding site" evidence="9">
    <location>
        <position position="213"/>
    </location>
    <ligand>
        <name>substrate</name>
    </ligand>
</feature>
<dbReference type="EC" id="5.3.1.1" evidence="3 9"/>
<comment type="pathway">
    <text evidence="9 10">Carbohydrate biosynthesis; gluconeogenesis.</text>
</comment>
<dbReference type="Gene3D" id="3.20.20.70">
    <property type="entry name" value="Aldolase class I"/>
    <property type="match status" value="1"/>
</dbReference>
<protein>
    <recommendedName>
        <fullName evidence="4 9">Triosephosphate isomerase</fullName>
        <shortName evidence="9">TIM</shortName>
        <shortName evidence="9">TPI</shortName>
        <ecNumber evidence="3 9">5.3.1.1</ecNumber>
    </recommendedName>
    <alternativeName>
        <fullName evidence="9">Triose-phosphate isomerase</fullName>
    </alternativeName>
</protein>
<dbReference type="Proteomes" id="UP000288623">
    <property type="component" value="Unassembled WGS sequence"/>
</dbReference>
<evidence type="ECO:0000256" key="7">
    <source>
        <dbReference type="ARBA" id="ARBA00023152"/>
    </source>
</evidence>
<dbReference type="GO" id="GO:0019563">
    <property type="term" value="P:glycerol catabolic process"/>
    <property type="evidence" value="ECO:0007669"/>
    <property type="project" value="TreeGrafter"/>
</dbReference>
<feature type="active site" description="Proton acceptor" evidence="9">
    <location>
        <position position="167"/>
    </location>
</feature>